<accession>A0ABP6P190</accession>
<evidence type="ECO:0000256" key="5">
    <source>
        <dbReference type="ARBA" id="ARBA00023288"/>
    </source>
</evidence>
<dbReference type="PANTHER" id="PTHR43649:SF33">
    <property type="entry name" value="POLYGALACTURONAN_RHAMNOGALACTURONAN-BINDING PROTEIN YTCQ"/>
    <property type="match status" value="1"/>
</dbReference>
<dbReference type="PROSITE" id="PS51257">
    <property type="entry name" value="PROKAR_LIPOPROTEIN"/>
    <property type="match status" value="1"/>
</dbReference>
<dbReference type="PROSITE" id="PS51318">
    <property type="entry name" value="TAT"/>
    <property type="match status" value="1"/>
</dbReference>
<keyword evidence="2" id="KW-0732">Signal</keyword>
<dbReference type="InterPro" id="IPR006311">
    <property type="entry name" value="TAT_signal"/>
</dbReference>
<evidence type="ECO:0000256" key="2">
    <source>
        <dbReference type="ARBA" id="ARBA00022729"/>
    </source>
</evidence>
<dbReference type="CDD" id="cd13583">
    <property type="entry name" value="PBP2_AlgQ_like_4"/>
    <property type="match status" value="1"/>
</dbReference>
<keyword evidence="3" id="KW-0472">Membrane</keyword>
<evidence type="ECO:0000256" key="4">
    <source>
        <dbReference type="ARBA" id="ARBA00023139"/>
    </source>
</evidence>
<dbReference type="Proteomes" id="UP001501866">
    <property type="component" value="Unassembled WGS sequence"/>
</dbReference>
<proteinExistence type="predicted"/>
<keyword evidence="1" id="KW-1003">Cell membrane</keyword>
<dbReference type="RefSeq" id="WP_161174661.1">
    <property type="nucleotide sequence ID" value="NZ_BAAAUH010000002.1"/>
</dbReference>
<keyword evidence="7" id="KW-1185">Reference proteome</keyword>
<dbReference type="InterPro" id="IPR006059">
    <property type="entry name" value="SBP"/>
</dbReference>
<keyword evidence="4" id="KW-0564">Palmitate</keyword>
<evidence type="ECO:0000256" key="1">
    <source>
        <dbReference type="ARBA" id="ARBA00022475"/>
    </source>
</evidence>
<keyword evidence="5" id="KW-0449">Lipoprotein</keyword>
<sequence>MKNTGQLSRRQILGAAGFLGLAALTGCGGGGEGGDAADLAKKQKGAMKDYRAGGRFKAAQPLTFSVLHNDNPGYPLREGWLFWKELTRRTGVTLDATSVPLSDYEKKRSLLIGAGDAPLLIPKTYPGAETAFVSSGAILPVSEYVHLMPHFQAKVKKWRLQPEIDSLRQSDGRYYLLPGLHEKVKQSYSLAFRTDVLDRHGLTLPTTWDEVYETFKALKEEYPDRYPLSDRWSTNTPFPVGALSQYLGQAYGVRAGWSYLNTGWDAEAGRFVFTGATDAYRQVVEYLHKLVSEELMDPESFTQTDDEAVRKLLSEKSFAISANPQELVQNYRYNLGKQVEGATIEMIPVPIGPAGPVVMGGSRLENGLMISAKALERDDFVALMQFVDWLWYSDAGQEFTKWGVENTTYTRSGPGAYELEPGISLMGSDPDAPKDLQKDFGFYNGVFSYGGSWALVSSSFGPDEKKFQDAMITREQLPVDPPHPLRAEEQEQATLWDTPLKDHVTRNTLQFALGKRPLSEWDDYVQELRAKNMDRFIDLHNQAHERFREDNA</sequence>
<reference evidence="7" key="1">
    <citation type="journal article" date="2019" name="Int. J. Syst. Evol. Microbiol.">
        <title>The Global Catalogue of Microorganisms (GCM) 10K type strain sequencing project: providing services to taxonomists for standard genome sequencing and annotation.</title>
        <authorList>
            <consortium name="The Broad Institute Genomics Platform"/>
            <consortium name="The Broad Institute Genome Sequencing Center for Infectious Disease"/>
            <person name="Wu L."/>
            <person name="Ma J."/>
        </authorList>
    </citation>
    <scope>NUCLEOTIDE SEQUENCE [LARGE SCALE GENOMIC DNA]</scope>
    <source>
        <strain evidence="7">JCM 9095</strain>
    </source>
</reference>
<dbReference type="EMBL" id="BAAAUH010000002">
    <property type="protein sequence ID" value="GAA3159779.1"/>
    <property type="molecule type" value="Genomic_DNA"/>
</dbReference>
<evidence type="ECO:0000313" key="7">
    <source>
        <dbReference type="Proteomes" id="UP001501866"/>
    </source>
</evidence>
<dbReference type="Gene3D" id="3.40.190.10">
    <property type="entry name" value="Periplasmic binding protein-like II"/>
    <property type="match status" value="2"/>
</dbReference>
<comment type="caution">
    <text evidence="6">The sequence shown here is derived from an EMBL/GenBank/DDBJ whole genome shotgun (WGS) entry which is preliminary data.</text>
</comment>
<organism evidence="6 7">
    <name type="scientific">Streptomyces virens</name>
    <dbReference type="NCBI Taxonomy" id="285572"/>
    <lineage>
        <taxon>Bacteria</taxon>
        <taxon>Bacillati</taxon>
        <taxon>Actinomycetota</taxon>
        <taxon>Actinomycetes</taxon>
        <taxon>Kitasatosporales</taxon>
        <taxon>Streptomycetaceae</taxon>
        <taxon>Streptomyces</taxon>
    </lineage>
</organism>
<protein>
    <submittedName>
        <fullName evidence="6">Extracellular solute-binding protein</fullName>
    </submittedName>
</protein>
<name>A0ABP6P190_9ACTN</name>
<dbReference type="Pfam" id="PF01547">
    <property type="entry name" value="SBP_bac_1"/>
    <property type="match status" value="1"/>
</dbReference>
<evidence type="ECO:0000256" key="3">
    <source>
        <dbReference type="ARBA" id="ARBA00023136"/>
    </source>
</evidence>
<gene>
    <name evidence="6" type="ORF">GCM10010451_04460</name>
</gene>
<evidence type="ECO:0000313" key="6">
    <source>
        <dbReference type="EMBL" id="GAA3159779.1"/>
    </source>
</evidence>
<dbReference type="PANTHER" id="PTHR43649">
    <property type="entry name" value="ARABINOSE-BINDING PROTEIN-RELATED"/>
    <property type="match status" value="1"/>
</dbReference>
<dbReference type="InterPro" id="IPR050490">
    <property type="entry name" value="Bact_solute-bd_prot1"/>
</dbReference>
<dbReference type="SUPFAM" id="SSF53850">
    <property type="entry name" value="Periplasmic binding protein-like II"/>
    <property type="match status" value="1"/>
</dbReference>